<reference evidence="3" key="1">
    <citation type="submission" date="2018-07" db="EMBL/GenBank/DDBJ databases">
        <title>Streptacidiphilus bronchialis DSM 106435 chromosome.</title>
        <authorList>
            <person name="Batra D."/>
            <person name="Gulvik C.A."/>
        </authorList>
    </citation>
    <scope>NUCLEOTIDE SEQUENCE [LARGE SCALE GENOMIC DNA]</scope>
    <source>
        <strain evidence="3">DSM 106435</strain>
    </source>
</reference>
<dbReference type="NCBIfam" id="TIGR01484">
    <property type="entry name" value="HAD-SF-IIB"/>
    <property type="match status" value="1"/>
</dbReference>
<dbReference type="EMBL" id="CP031264">
    <property type="protein sequence ID" value="AXI78685.1"/>
    <property type="molecule type" value="Genomic_DNA"/>
</dbReference>
<dbReference type="NCBIfam" id="TIGR00099">
    <property type="entry name" value="Cof-subfamily"/>
    <property type="match status" value="1"/>
</dbReference>
<dbReference type="InterPro" id="IPR036412">
    <property type="entry name" value="HAD-like_sf"/>
</dbReference>
<dbReference type="Proteomes" id="UP000249340">
    <property type="component" value="Chromosome"/>
</dbReference>
<proteinExistence type="predicted"/>
<keyword evidence="2" id="KW-0378">Hydrolase</keyword>
<dbReference type="SUPFAM" id="SSF56784">
    <property type="entry name" value="HAD-like"/>
    <property type="match status" value="1"/>
</dbReference>
<dbReference type="KEGG" id="stri:C7M71_015890"/>
<dbReference type="Gene3D" id="3.40.50.1000">
    <property type="entry name" value="HAD superfamily/HAD-like"/>
    <property type="match status" value="1"/>
</dbReference>
<evidence type="ECO:0000256" key="1">
    <source>
        <dbReference type="SAM" id="MobiDB-lite"/>
    </source>
</evidence>
<gene>
    <name evidence="2" type="ORF">C7M71_015890</name>
</gene>
<organism evidence="2 3">
    <name type="scientific">Peterkaempfera bronchialis</name>
    <dbReference type="NCBI Taxonomy" id="2126346"/>
    <lineage>
        <taxon>Bacteria</taxon>
        <taxon>Bacillati</taxon>
        <taxon>Actinomycetota</taxon>
        <taxon>Actinomycetes</taxon>
        <taxon>Kitasatosporales</taxon>
        <taxon>Streptomycetaceae</taxon>
        <taxon>Peterkaempfera</taxon>
    </lineage>
</organism>
<protein>
    <submittedName>
        <fullName evidence="2">Cof-type HAD-IIB family hydrolase</fullName>
    </submittedName>
</protein>
<dbReference type="Gene3D" id="3.30.1240.10">
    <property type="match status" value="1"/>
</dbReference>
<evidence type="ECO:0000313" key="3">
    <source>
        <dbReference type="Proteomes" id="UP000249340"/>
    </source>
</evidence>
<dbReference type="PANTHER" id="PTHR10000:SF8">
    <property type="entry name" value="HAD SUPERFAMILY HYDROLASE-LIKE, TYPE 3"/>
    <property type="match status" value="1"/>
</dbReference>
<dbReference type="GO" id="GO:0005829">
    <property type="term" value="C:cytosol"/>
    <property type="evidence" value="ECO:0007669"/>
    <property type="project" value="TreeGrafter"/>
</dbReference>
<keyword evidence="3" id="KW-1185">Reference proteome</keyword>
<evidence type="ECO:0000313" key="2">
    <source>
        <dbReference type="EMBL" id="AXI78685.1"/>
    </source>
</evidence>
<dbReference type="InterPro" id="IPR023214">
    <property type="entry name" value="HAD_sf"/>
</dbReference>
<dbReference type="Pfam" id="PF08282">
    <property type="entry name" value="Hydrolase_3"/>
    <property type="match status" value="1"/>
</dbReference>
<sequence>MPVPLCRASPARRRWDREAARAGAVGEDGAVTTTSPTPDRQGVQGIDAAGPGHTRRLRIVATDLDGTLLRSDGTLSPRTQAALAAAEEAGLHVVFVTGRPPRWMESVSGHIGGHGVAICSNGGAVYDVRRQALLESHPLRAADALAVVERLRSGMPGTSFAFEYPTGFSHEPDYPALLWDAESVGRIAPAEELLTAPEARSIFKILARHPELDPDVFLLRGREAAGELAEFTRSSPIALLEISATGVSKASTLARWCKERGVSAEEVVAFGDMPNDLPMLAWAGTAYAVANAHPEVLAATRRHTAGNDEDGVALVVEELLRGTGNGFAGG</sequence>
<dbReference type="AlphaFoldDB" id="A0A345SY80"/>
<dbReference type="GO" id="GO:0000287">
    <property type="term" value="F:magnesium ion binding"/>
    <property type="evidence" value="ECO:0007669"/>
    <property type="project" value="TreeGrafter"/>
</dbReference>
<dbReference type="InterPro" id="IPR006379">
    <property type="entry name" value="HAD-SF_hydro_IIB"/>
</dbReference>
<accession>A0A345SY80</accession>
<name>A0A345SY80_9ACTN</name>
<feature type="region of interest" description="Disordered" evidence="1">
    <location>
        <begin position="1"/>
        <end position="50"/>
    </location>
</feature>
<dbReference type="GO" id="GO:0016791">
    <property type="term" value="F:phosphatase activity"/>
    <property type="evidence" value="ECO:0007669"/>
    <property type="project" value="UniProtKB-ARBA"/>
</dbReference>
<dbReference type="OrthoDB" id="3180855at2"/>
<dbReference type="PANTHER" id="PTHR10000">
    <property type="entry name" value="PHOSPHOSERINE PHOSPHATASE"/>
    <property type="match status" value="1"/>
</dbReference>
<dbReference type="InterPro" id="IPR000150">
    <property type="entry name" value="Cof"/>
</dbReference>